<dbReference type="Proteomes" id="UP001058533">
    <property type="component" value="Chromosome"/>
</dbReference>
<dbReference type="EMBL" id="CP101740">
    <property type="protein sequence ID" value="UUL81563.1"/>
    <property type="molecule type" value="Genomic_DNA"/>
</dbReference>
<evidence type="ECO:0000259" key="1">
    <source>
        <dbReference type="Pfam" id="PF13449"/>
    </source>
</evidence>
<gene>
    <name evidence="2" type="ORF">NMP03_10120</name>
</gene>
<keyword evidence="3" id="KW-1185">Reference proteome</keyword>
<dbReference type="RefSeq" id="WP_256505250.1">
    <property type="nucleotide sequence ID" value="NZ_CP101740.1"/>
</dbReference>
<proteinExistence type="predicted"/>
<dbReference type="InterPro" id="IPR027372">
    <property type="entry name" value="Phytase-like_dom"/>
</dbReference>
<feature type="domain" description="Phytase-like" evidence="1">
    <location>
        <begin position="66"/>
        <end position="308"/>
    </location>
</feature>
<dbReference type="InterPro" id="IPR014567">
    <property type="entry name" value="UCP031900"/>
</dbReference>
<protein>
    <submittedName>
        <fullName evidence="2">Esterase-like activity of phytase family protein</fullName>
    </submittedName>
</protein>
<evidence type="ECO:0000313" key="3">
    <source>
        <dbReference type="Proteomes" id="UP001058533"/>
    </source>
</evidence>
<reference evidence="2" key="1">
    <citation type="submission" date="2022-07" db="EMBL/GenBank/DDBJ databases">
        <title>Sphingomonas sp. nov., a novel bacterium isolated from the north slope of the Mount Everest.</title>
        <authorList>
            <person name="Cui X."/>
            <person name="Liu Y."/>
        </authorList>
    </citation>
    <scope>NUCLEOTIDE SEQUENCE</scope>
    <source>
        <strain evidence="2">S5-59</strain>
    </source>
</reference>
<dbReference type="PIRSF" id="PIRSF031900">
    <property type="entry name" value="UCP031900"/>
    <property type="match status" value="1"/>
</dbReference>
<sequence length="324" mass="35221">MRITWSVLLLLVFVHDYSGPARVQLPGNVRVTATAVDIVPGDPAQKRVGGLTYLGGVHLQETGQGRGGYSGIAVAGDRFTLMGDGGNLLSFRLRLPATLQDVRAWALPDGPGTGWQKRDRDSESLAFDRESGTAWVGFEHHNQIWRYSADLRTATGHAAPRAMRDWPEAGGAEAMARLADGSVVVLSESSRPREKRGLRHAIRFAGDPVAAPEDGYRFLYRPPAGFRPVDAVQLPDSRLLVLNRAFGLPYGFTAKLTLVDVAAIAPGATVRGREIATLAPPTLFDNFEGVTALREGDATVIWVVSDDNQQFPQRTLLLKFRLDA</sequence>
<dbReference type="SUPFAM" id="SSF50956">
    <property type="entry name" value="Thermostable phytase (3-phytase)"/>
    <property type="match status" value="1"/>
</dbReference>
<organism evidence="2 3">
    <name type="scientific">Sphingomonas qomolangmaensis</name>
    <dbReference type="NCBI Taxonomy" id="2918765"/>
    <lineage>
        <taxon>Bacteria</taxon>
        <taxon>Pseudomonadati</taxon>
        <taxon>Pseudomonadota</taxon>
        <taxon>Alphaproteobacteria</taxon>
        <taxon>Sphingomonadales</taxon>
        <taxon>Sphingomonadaceae</taxon>
        <taxon>Sphingomonas</taxon>
    </lineage>
</organism>
<accession>A0ABY5L673</accession>
<evidence type="ECO:0000313" key="2">
    <source>
        <dbReference type="EMBL" id="UUL81563.1"/>
    </source>
</evidence>
<name>A0ABY5L673_9SPHN</name>
<dbReference type="Pfam" id="PF13449">
    <property type="entry name" value="Phytase-like"/>
    <property type="match status" value="1"/>
</dbReference>